<evidence type="ECO:0000256" key="1">
    <source>
        <dbReference type="SAM" id="Phobius"/>
    </source>
</evidence>
<accession>A0A3P7WMT4</accession>
<keyword evidence="1" id="KW-1133">Transmembrane helix</keyword>
<reference evidence="4" key="2">
    <citation type="submission" date="2019-09" db="UniProtKB">
        <authorList>
            <consortium name="WormBaseParasite"/>
        </authorList>
    </citation>
    <scope>IDENTIFICATION</scope>
</reference>
<keyword evidence="1" id="KW-0812">Transmembrane</keyword>
<dbReference type="WBParaSite" id="HPBE_0000036901-mRNA-1">
    <property type="protein sequence ID" value="HPBE_0000036901-mRNA-1"/>
    <property type="gene ID" value="HPBE_0000036901"/>
</dbReference>
<feature type="transmembrane region" description="Helical" evidence="1">
    <location>
        <begin position="115"/>
        <end position="134"/>
    </location>
</feature>
<dbReference type="EMBL" id="UZAH01000237">
    <property type="protein sequence ID" value="VDO18752.1"/>
    <property type="molecule type" value="Genomic_DNA"/>
</dbReference>
<keyword evidence="3" id="KW-1185">Reference proteome</keyword>
<evidence type="ECO:0000313" key="2">
    <source>
        <dbReference type="EMBL" id="VDO18752.1"/>
    </source>
</evidence>
<reference evidence="2 3" key="1">
    <citation type="submission" date="2018-11" db="EMBL/GenBank/DDBJ databases">
        <authorList>
            <consortium name="Pathogen Informatics"/>
        </authorList>
    </citation>
    <scope>NUCLEOTIDE SEQUENCE [LARGE SCALE GENOMIC DNA]</scope>
</reference>
<organism evidence="3 4">
    <name type="scientific">Heligmosomoides polygyrus</name>
    <name type="common">Parasitic roundworm</name>
    <dbReference type="NCBI Taxonomy" id="6339"/>
    <lineage>
        <taxon>Eukaryota</taxon>
        <taxon>Metazoa</taxon>
        <taxon>Ecdysozoa</taxon>
        <taxon>Nematoda</taxon>
        <taxon>Chromadorea</taxon>
        <taxon>Rhabditida</taxon>
        <taxon>Rhabditina</taxon>
        <taxon>Rhabditomorpha</taxon>
        <taxon>Strongyloidea</taxon>
        <taxon>Heligmosomidae</taxon>
        <taxon>Heligmosomoides</taxon>
    </lineage>
</organism>
<dbReference type="AlphaFoldDB" id="A0A183F2K6"/>
<protein>
    <submittedName>
        <fullName evidence="4">Neur_chan_LBD domain-containing protein</fullName>
    </submittedName>
</protein>
<accession>A0A183F2K6</accession>
<evidence type="ECO:0000313" key="4">
    <source>
        <dbReference type="WBParaSite" id="HPBE_0000036901-mRNA-1"/>
    </source>
</evidence>
<evidence type="ECO:0000313" key="3">
    <source>
        <dbReference type="Proteomes" id="UP000050761"/>
    </source>
</evidence>
<proteinExistence type="predicted"/>
<keyword evidence="1" id="KW-0472">Membrane</keyword>
<gene>
    <name evidence="2" type="ORF">HPBE_LOCUS370</name>
</gene>
<dbReference type="Proteomes" id="UP000050761">
    <property type="component" value="Unassembled WGS sequence"/>
</dbReference>
<sequence length="159" mass="18332">MVWRPDVLPYDWFLGLLSQPLSKFFCQQSFALPCSLFHSNRNYSFVRRTRNTVATLYINARFTVIVRYAYTISIPSIFQVSSNGDMSFYSTSVITTVCPIDVRSFGVLVPLLLDFHISFSLLTVSLLLFLVLCLRSTRCQTYAPATHWIRSKIFEYLDG</sequence>
<name>A0A183F2K6_HELPZ</name>